<dbReference type="GO" id="GO:0009055">
    <property type="term" value="F:electron transfer activity"/>
    <property type="evidence" value="ECO:0007669"/>
    <property type="project" value="InterPro"/>
</dbReference>
<dbReference type="PROSITE" id="PS51007">
    <property type="entry name" value="CYTC"/>
    <property type="match status" value="1"/>
</dbReference>
<organism evidence="6 7">
    <name type="scientific">Paracoccus salipaludis</name>
    <dbReference type="NCBI Taxonomy" id="2032623"/>
    <lineage>
        <taxon>Bacteria</taxon>
        <taxon>Pseudomonadati</taxon>
        <taxon>Pseudomonadota</taxon>
        <taxon>Alphaproteobacteria</taxon>
        <taxon>Rhodobacterales</taxon>
        <taxon>Paracoccaceae</taxon>
        <taxon>Paracoccus</taxon>
    </lineage>
</organism>
<evidence type="ECO:0000259" key="5">
    <source>
        <dbReference type="PROSITE" id="PS51007"/>
    </source>
</evidence>
<protein>
    <submittedName>
        <fullName evidence="6">Cytochrome C</fullName>
    </submittedName>
</protein>
<evidence type="ECO:0000256" key="1">
    <source>
        <dbReference type="ARBA" id="ARBA00022617"/>
    </source>
</evidence>
<proteinExistence type="predicted"/>
<dbReference type="GO" id="GO:0046872">
    <property type="term" value="F:metal ion binding"/>
    <property type="evidence" value="ECO:0007669"/>
    <property type="project" value="UniProtKB-KW"/>
</dbReference>
<dbReference type="EMBL" id="NSJZ01000009">
    <property type="protein sequence ID" value="PAU96907.1"/>
    <property type="molecule type" value="Genomic_DNA"/>
</dbReference>
<dbReference type="GO" id="GO:0020037">
    <property type="term" value="F:heme binding"/>
    <property type="evidence" value="ECO:0007669"/>
    <property type="project" value="InterPro"/>
</dbReference>
<dbReference type="OrthoDB" id="7854060at2"/>
<evidence type="ECO:0000256" key="4">
    <source>
        <dbReference type="PROSITE-ProRule" id="PRU00433"/>
    </source>
</evidence>
<comment type="caution">
    <text evidence="6">The sequence shown here is derived from an EMBL/GenBank/DDBJ whole genome shotgun (WGS) entry which is preliminary data.</text>
</comment>
<dbReference type="AlphaFoldDB" id="A0A2A2GIY1"/>
<name>A0A2A2GIY1_9RHOB</name>
<keyword evidence="1 4" id="KW-0349">Heme</keyword>
<keyword evidence="3 4" id="KW-0408">Iron</keyword>
<evidence type="ECO:0000313" key="7">
    <source>
        <dbReference type="Proteomes" id="UP000218023"/>
    </source>
</evidence>
<dbReference type="PANTHER" id="PTHR35008">
    <property type="entry name" value="BLL4482 PROTEIN-RELATED"/>
    <property type="match status" value="1"/>
</dbReference>
<dbReference type="PANTHER" id="PTHR35008:SF8">
    <property type="entry name" value="ALCOHOL DEHYDROGENASE CYTOCHROME C SUBUNIT"/>
    <property type="match status" value="1"/>
</dbReference>
<dbReference type="SUPFAM" id="SSF46626">
    <property type="entry name" value="Cytochrome c"/>
    <property type="match status" value="1"/>
</dbReference>
<dbReference type="Gene3D" id="1.10.760.10">
    <property type="entry name" value="Cytochrome c-like domain"/>
    <property type="match status" value="1"/>
</dbReference>
<keyword evidence="2 4" id="KW-0479">Metal-binding</keyword>
<keyword evidence="7" id="KW-1185">Reference proteome</keyword>
<feature type="domain" description="Cytochrome c" evidence="5">
    <location>
        <begin position="58"/>
        <end position="145"/>
    </location>
</feature>
<evidence type="ECO:0000256" key="3">
    <source>
        <dbReference type="ARBA" id="ARBA00023004"/>
    </source>
</evidence>
<dbReference type="Pfam" id="PF13442">
    <property type="entry name" value="Cytochrome_CBB3"/>
    <property type="match status" value="1"/>
</dbReference>
<dbReference type="Proteomes" id="UP000218023">
    <property type="component" value="Unassembled WGS sequence"/>
</dbReference>
<dbReference type="RefSeq" id="WP_095640506.1">
    <property type="nucleotide sequence ID" value="NZ_NSJZ01000009.1"/>
</dbReference>
<dbReference type="InterPro" id="IPR051459">
    <property type="entry name" value="Cytochrome_c-type_DH"/>
</dbReference>
<accession>A0A2A2GIY1</accession>
<gene>
    <name evidence="6" type="ORF">CK240_11635</name>
</gene>
<sequence length="151" mass="15632">MNKGLIGVLAVAAIAAAGWYWSETRSSGATSLATRSGATAPAPGAPMAQVVVPAELSAQAQQGEIFYTAACASCHGTDAAGQEGIAPPLVHRIYEPSHHGDMAFVLAARNGVRAHHWSFGDMPPVEQPLTDGELAAIIAYVRELQRANGIS</sequence>
<dbReference type="InterPro" id="IPR009056">
    <property type="entry name" value="Cyt_c-like_dom"/>
</dbReference>
<evidence type="ECO:0000256" key="2">
    <source>
        <dbReference type="ARBA" id="ARBA00022723"/>
    </source>
</evidence>
<evidence type="ECO:0000313" key="6">
    <source>
        <dbReference type="EMBL" id="PAU96907.1"/>
    </source>
</evidence>
<reference evidence="6 7" key="1">
    <citation type="submission" date="2017-09" db="EMBL/GenBank/DDBJ databases">
        <title>Paracoccus alkalisoli sp. nov., isolated from saline alkaline soil.</title>
        <authorList>
            <person name="Dong X."/>
            <person name="Zhang G."/>
        </authorList>
    </citation>
    <scope>NUCLEOTIDE SEQUENCE [LARGE SCALE GENOMIC DNA]</scope>
    <source>
        <strain evidence="6 7">WN007</strain>
    </source>
</reference>
<dbReference type="InterPro" id="IPR036909">
    <property type="entry name" value="Cyt_c-like_dom_sf"/>
</dbReference>